<dbReference type="InterPro" id="IPR043133">
    <property type="entry name" value="GTP-CH-I_C/QueF"/>
</dbReference>
<dbReference type="NCBIfam" id="TIGR01498">
    <property type="entry name" value="folK"/>
    <property type="match status" value="1"/>
</dbReference>
<evidence type="ECO:0000256" key="14">
    <source>
        <dbReference type="ARBA" id="ARBA00022909"/>
    </source>
</evidence>
<dbReference type="PANTHER" id="PTHR20941:SF1">
    <property type="entry name" value="FOLIC ACID SYNTHESIS PROTEIN FOL1"/>
    <property type="match status" value="1"/>
</dbReference>
<comment type="catalytic activity">
    <reaction evidence="1">
        <text>(7,8-dihydropterin-6-yl)methyl diphosphate + 4-aminobenzoate = 7,8-dihydropteroate + diphosphate</text>
        <dbReference type="Rhea" id="RHEA:19949"/>
        <dbReference type="ChEBI" id="CHEBI:17836"/>
        <dbReference type="ChEBI" id="CHEBI:17839"/>
        <dbReference type="ChEBI" id="CHEBI:33019"/>
        <dbReference type="ChEBI" id="CHEBI:72950"/>
        <dbReference type="EC" id="2.5.1.15"/>
    </reaction>
</comment>
<evidence type="ECO:0000256" key="4">
    <source>
        <dbReference type="ARBA" id="ARBA00004763"/>
    </source>
</evidence>
<name>A0A816AY64_ADIRI</name>
<dbReference type="NCBIfam" id="TIGR00526">
    <property type="entry name" value="folB_dom"/>
    <property type="match status" value="1"/>
</dbReference>
<evidence type="ECO:0000256" key="9">
    <source>
        <dbReference type="ARBA" id="ARBA00022723"/>
    </source>
</evidence>
<reference evidence="17" key="1">
    <citation type="submission" date="2021-02" db="EMBL/GenBank/DDBJ databases">
        <authorList>
            <person name="Nowell W R."/>
        </authorList>
    </citation>
    <scope>NUCLEOTIDE SEQUENCE</scope>
</reference>
<comment type="similarity">
    <text evidence="6">In the N-terminal section; belongs to the DHNA family.</text>
</comment>
<dbReference type="GO" id="GO:0004150">
    <property type="term" value="F:dihydroneopterin aldolase activity"/>
    <property type="evidence" value="ECO:0007669"/>
    <property type="project" value="InterPro"/>
</dbReference>
<dbReference type="InterPro" id="IPR011005">
    <property type="entry name" value="Dihydropteroate_synth-like_sf"/>
</dbReference>
<dbReference type="Gene3D" id="3.30.70.560">
    <property type="entry name" value="7,8-Dihydro-6-hydroxymethylpterin-pyrophosphokinase HPPK"/>
    <property type="match status" value="1"/>
</dbReference>
<dbReference type="Pfam" id="PF00809">
    <property type="entry name" value="Pterin_bind"/>
    <property type="match status" value="2"/>
</dbReference>
<evidence type="ECO:0000256" key="15">
    <source>
        <dbReference type="ARBA" id="ARBA00023268"/>
    </source>
</evidence>
<dbReference type="SUPFAM" id="SSF55620">
    <property type="entry name" value="Tetrahydrobiopterin biosynthesis enzymes-like"/>
    <property type="match status" value="2"/>
</dbReference>
<dbReference type="SUPFAM" id="SSF55083">
    <property type="entry name" value="6-hydroxymethyl-7,8-dihydropterin pyrophosphokinase, HPPK"/>
    <property type="match status" value="1"/>
</dbReference>
<feature type="non-terminal residue" evidence="17">
    <location>
        <position position="1"/>
    </location>
</feature>
<keyword evidence="12" id="KW-0067">ATP-binding</keyword>
<dbReference type="InterPro" id="IPR006390">
    <property type="entry name" value="DHP_synth_dom"/>
</dbReference>
<evidence type="ECO:0000256" key="13">
    <source>
        <dbReference type="ARBA" id="ARBA00022842"/>
    </source>
</evidence>
<protein>
    <recommendedName>
        <fullName evidence="16">Pterin-binding domain-containing protein</fullName>
    </recommendedName>
</protein>
<keyword evidence="13" id="KW-0460">Magnesium</keyword>
<keyword evidence="9" id="KW-0479">Metal-binding</keyword>
<dbReference type="PIRSF" id="PIRSF000741">
    <property type="entry name" value="Folic_acid_synth"/>
    <property type="match status" value="1"/>
</dbReference>
<evidence type="ECO:0000256" key="11">
    <source>
        <dbReference type="ARBA" id="ARBA00022777"/>
    </source>
</evidence>
<evidence type="ECO:0000256" key="12">
    <source>
        <dbReference type="ARBA" id="ARBA00022840"/>
    </source>
</evidence>
<comment type="pathway">
    <text evidence="4">Cofactor biosynthesis; tetrahydrofolate biosynthesis; 7,8-dihydrofolate from 2-amino-4-hydroxy-6-hydroxymethyl-7,8-dihydropteridine diphosphate and 4-aminobenzoate: step 1/2.</text>
</comment>
<dbReference type="PROSITE" id="PS00792">
    <property type="entry name" value="DHPS_1"/>
    <property type="match status" value="1"/>
</dbReference>
<keyword evidence="15" id="KW-0511">Multifunctional enzyme</keyword>
<keyword evidence="10" id="KW-0547">Nucleotide-binding</keyword>
<dbReference type="GO" id="GO:0046654">
    <property type="term" value="P:tetrahydrofolate biosynthetic process"/>
    <property type="evidence" value="ECO:0007669"/>
    <property type="project" value="UniProtKB-UniPathway"/>
</dbReference>
<dbReference type="GO" id="GO:0004156">
    <property type="term" value="F:dihydropteroate synthase activity"/>
    <property type="evidence" value="ECO:0007669"/>
    <property type="project" value="UniProtKB-EC"/>
</dbReference>
<keyword evidence="14" id="KW-0289">Folate biosynthesis</keyword>
<dbReference type="GO" id="GO:0016301">
    <property type="term" value="F:kinase activity"/>
    <property type="evidence" value="ECO:0007669"/>
    <property type="project" value="UniProtKB-KW"/>
</dbReference>
<organism evidence="17 18">
    <name type="scientific">Adineta ricciae</name>
    <name type="common">Rotifer</name>
    <dbReference type="NCBI Taxonomy" id="249248"/>
    <lineage>
        <taxon>Eukaryota</taxon>
        <taxon>Metazoa</taxon>
        <taxon>Spiralia</taxon>
        <taxon>Gnathifera</taxon>
        <taxon>Rotifera</taxon>
        <taxon>Eurotatoria</taxon>
        <taxon>Bdelloidea</taxon>
        <taxon>Adinetida</taxon>
        <taxon>Adinetidae</taxon>
        <taxon>Adineta</taxon>
    </lineage>
</organism>
<evidence type="ECO:0000259" key="16">
    <source>
        <dbReference type="PROSITE" id="PS50972"/>
    </source>
</evidence>
<dbReference type="SMART" id="SM00905">
    <property type="entry name" value="FolB"/>
    <property type="match status" value="2"/>
</dbReference>
<dbReference type="SUPFAM" id="SSF51717">
    <property type="entry name" value="Dihydropteroate synthetase-like"/>
    <property type="match status" value="1"/>
</dbReference>
<evidence type="ECO:0000313" key="18">
    <source>
        <dbReference type="Proteomes" id="UP000663828"/>
    </source>
</evidence>
<proteinExistence type="inferred from homology"/>
<evidence type="ECO:0000256" key="5">
    <source>
        <dbReference type="ARBA" id="ARBA00005051"/>
    </source>
</evidence>
<dbReference type="GO" id="GO:0046872">
    <property type="term" value="F:metal ion binding"/>
    <property type="evidence" value="ECO:0007669"/>
    <property type="project" value="UniProtKB-KW"/>
</dbReference>
<evidence type="ECO:0000256" key="6">
    <source>
        <dbReference type="ARBA" id="ARBA00009640"/>
    </source>
</evidence>
<accession>A0A816AY64</accession>
<gene>
    <name evidence="17" type="ORF">XAT740_LOCUS48013</name>
</gene>
<sequence>THGQDLYCQSFKLRSISMFKDTILINNLSATAIIGNDAWNQPTPQPIQISVKLNTDFHQASVSDNLKYSLNYAVLSRNVLEYMKDNEYKNFKSLGNIAENVSRILLDPKKGGGHQVEVIVRSSKSEIRADNVEYKLNRTRDGRIDSIFDELNVNGLKLLTIIGVFTFERLQKQYLDIDFSIKIFPESNVSIHKLIEDVSQYVESSSFKTVEALVMKTGQLITQKNNIERVFVKAIKPNAIAFTDGVGVSSDMDKDSFKDMEPITTEHFVVDSTKFNSPTLGEDSAFTRKKNHIAYIAFGSNQGNQIKNINEALYHLEKAKINVVSTSSLYISKPMYHKDQADFFNGVVKVSFKDLSPLDLFKKCKEIEYVYINRVKKFTNGPRLIDLDILLYDDIIYNTNDLIIPHKSMLERSFVLQPLCELLRFDILHPVTAESFHHHLAQLLASKSNETLQESSDLLQIVPVPRLELDHDKNPLKFDQLKYSRPALIMGILNVTPDSFSDAGANYNASAKEIETTALRLLDEGATILDIGGVSTRPGSIAPSEEEELRRVLPVVKIIRESENVRLSTCLISIDTFRAKVAEQCLNLGADIINDNSMGLHDPEIFDIVAKYGCPYVMNHTRGTPDTMSKLNNYEPNTNKDITEYMVDPLNPSFNVKNWDPQVANLINGISRELGLQMLKGFKRGIRKWQVILDPGIGFAKHLPQSLIVIKHASHFKKYSMMVNEHCDDDVEHFYLSFNGLASLLAPSRKNFLGRICDEPVPRDRVMSTGAAIMACVQQNADIVRVHDVKEMKKVVKVIDAIYKYIY</sequence>
<dbReference type="PANTHER" id="PTHR20941">
    <property type="entry name" value="FOLATE SYNTHESIS PROTEINS"/>
    <property type="match status" value="1"/>
</dbReference>
<evidence type="ECO:0000256" key="8">
    <source>
        <dbReference type="ARBA" id="ARBA00022679"/>
    </source>
</evidence>
<comment type="pathway">
    <text evidence="5">Cofactor biosynthesis; tetrahydrofolate biosynthesis; 2-amino-4-hydroxy-6-hydroxymethyl-7,8-dihydropteridine diphosphate from 7,8-dihydroneopterin triphosphate: step 4/4.</text>
</comment>
<evidence type="ECO:0000256" key="10">
    <source>
        <dbReference type="ARBA" id="ARBA00022741"/>
    </source>
</evidence>
<evidence type="ECO:0000256" key="2">
    <source>
        <dbReference type="ARBA" id="ARBA00000198"/>
    </source>
</evidence>
<dbReference type="GO" id="GO:0046656">
    <property type="term" value="P:folic acid biosynthetic process"/>
    <property type="evidence" value="ECO:0007669"/>
    <property type="project" value="UniProtKB-KW"/>
</dbReference>
<dbReference type="CDD" id="cd00739">
    <property type="entry name" value="DHPS"/>
    <property type="match status" value="1"/>
</dbReference>
<dbReference type="CDD" id="cd00483">
    <property type="entry name" value="HPPK"/>
    <property type="match status" value="1"/>
</dbReference>
<dbReference type="InterPro" id="IPR035907">
    <property type="entry name" value="Hppk_sf"/>
</dbReference>
<dbReference type="Gene3D" id="3.20.20.20">
    <property type="entry name" value="Dihydropteroate synthase-like"/>
    <property type="match status" value="1"/>
</dbReference>
<dbReference type="PROSITE" id="PS00793">
    <property type="entry name" value="DHPS_2"/>
    <property type="match status" value="1"/>
</dbReference>
<evidence type="ECO:0000256" key="7">
    <source>
        <dbReference type="ARBA" id="ARBA00009951"/>
    </source>
</evidence>
<dbReference type="Pfam" id="PF01288">
    <property type="entry name" value="HPPK"/>
    <property type="match status" value="1"/>
</dbReference>
<feature type="domain" description="Pterin-binding" evidence="16">
    <location>
        <begin position="487"/>
        <end position="797"/>
    </location>
</feature>
<dbReference type="InterPro" id="IPR045031">
    <property type="entry name" value="DHP_synth-like"/>
</dbReference>
<keyword evidence="18" id="KW-1185">Reference proteome</keyword>
<evidence type="ECO:0000256" key="3">
    <source>
        <dbReference type="ARBA" id="ARBA00001946"/>
    </source>
</evidence>
<dbReference type="AlphaFoldDB" id="A0A816AY64"/>
<dbReference type="GO" id="GO:0005524">
    <property type="term" value="F:ATP binding"/>
    <property type="evidence" value="ECO:0007669"/>
    <property type="project" value="UniProtKB-KW"/>
</dbReference>
<evidence type="ECO:0000256" key="1">
    <source>
        <dbReference type="ARBA" id="ARBA00000012"/>
    </source>
</evidence>
<dbReference type="GO" id="GO:0005740">
    <property type="term" value="C:mitochondrial envelope"/>
    <property type="evidence" value="ECO:0007669"/>
    <property type="project" value="TreeGrafter"/>
</dbReference>
<comment type="similarity">
    <text evidence="7">In the C-terminal section; belongs to the DHPS family.</text>
</comment>
<dbReference type="Pfam" id="PF02152">
    <property type="entry name" value="FolB"/>
    <property type="match status" value="2"/>
</dbReference>
<keyword evidence="8" id="KW-0808">Transferase</keyword>
<keyword evidence="11" id="KW-0418">Kinase</keyword>
<dbReference type="InterPro" id="IPR000489">
    <property type="entry name" value="Pterin-binding_dom"/>
</dbReference>
<dbReference type="InterPro" id="IPR016261">
    <property type="entry name" value="Folic_acid_synth"/>
</dbReference>
<dbReference type="Proteomes" id="UP000663828">
    <property type="component" value="Unassembled WGS sequence"/>
</dbReference>
<dbReference type="Gene3D" id="3.30.1130.10">
    <property type="match status" value="2"/>
</dbReference>
<dbReference type="InterPro" id="IPR006157">
    <property type="entry name" value="FolB_dom"/>
</dbReference>
<dbReference type="GO" id="GO:0003848">
    <property type="term" value="F:2-amino-4-hydroxy-6-hydroxymethyldihydropteridine diphosphokinase activity"/>
    <property type="evidence" value="ECO:0007669"/>
    <property type="project" value="UniProtKB-EC"/>
</dbReference>
<dbReference type="InterPro" id="IPR000550">
    <property type="entry name" value="Hppk"/>
</dbReference>
<dbReference type="PROSITE" id="PS50972">
    <property type="entry name" value="PTERIN_BINDING"/>
    <property type="match status" value="1"/>
</dbReference>
<evidence type="ECO:0000313" key="17">
    <source>
        <dbReference type="EMBL" id="CAF1603717.1"/>
    </source>
</evidence>
<dbReference type="UniPathway" id="UPA00077">
    <property type="reaction ID" value="UER00155"/>
</dbReference>
<dbReference type="EMBL" id="CAJNOR010006794">
    <property type="protein sequence ID" value="CAF1603717.1"/>
    <property type="molecule type" value="Genomic_DNA"/>
</dbReference>
<comment type="catalytic activity">
    <reaction evidence="2">
        <text>6-hydroxymethyl-7,8-dihydropterin + ATP = (7,8-dihydropterin-6-yl)methyl diphosphate + AMP + H(+)</text>
        <dbReference type="Rhea" id="RHEA:11412"/>
        <dbReference type="ChEBI" id="CHEBI:15378"/>
        <dbReference type="ChEBI" id="CHEBI:30616"/>
        <dbReference type="ChEBI" id="CHEBI:44841"/>
        <dbReference type="ChEBI" id="CHEBI:72950"/>
        <dbReference type="ChEBI" id="CHEBI:456215"/>
        <dbReference type="EC" id="2.7.6.3"/>
    </reaction>
</comment>
<comment type="cofactor">
    <cofactor evidence="3">
        <name>Mg(2+)</name>
        <dbReference type="ChEBI" id="CHEBI:18420"/>
    </cofactor>
</comment>
<comment type="caution">
    <text evidence="17">The sequence shown here is derived from an EMBL/GenBank/DDBJ whole genome shotgun (WGS) entry which is preliminary data.</text>
</comment>